<sequence>MPPRKTQDTDSFGNPIKQGPSRTSERLSNTASSTGNTQSGKLGDMGSQSKMSSEGKSGLDQMVGNASCPSA</sequence>
<proteinExistence type="predicted"/>
<keyword evidence="3" id="KW-1185">Reference proteome</keyword>
<accession>A0A6A6VAA8</accession>
<evidence type="ECO:0000313" key="3">
    <source>
        <dbReference type="Proteomes" id="UP000799440"/>
    </source>
</evidence>
<organism evidence="2 3">
    <name type="scientific">Sporormia fimetaria CBS 119925</name>
    <dbReference type="NCBI Taxonomy" id="1340428"/>
    <lineage>
        <taxon>Eukaryota</taxon>
        <taxon>Fungi</taxon>
        <taxon>Dikarya</taxon>
        <taxon>Ascomycota</taxon>
        <taxon>Pezizomycotina</taxon>
        <taxon>Dothideomycetes</taxon>
        <taxon>Pleosporomycetidae</taxon>
        <taxon>Pleosporales</taxon>
        <taxon>Sporormiaceae</taxon>
        <taxon>Sporormia</taxon>
    </lineage>
</organism>
<feature type="region of interest" description="Disordered" evidence="1">
    <location>
        <begin position="1"/>
        <end position="71"/>
    </location>
</feature>
<dbReference type="EMBL" id="MU006572">
    <property type="protein sequence ID" value="KAF2747548.1"/>
    <property type="molecule type" value="Genomic_DNA"/>
</dbReference>
<evidence type="ECO:0000313" key="2">
    <source>
        <dbReference type="EMBL" id="KAF2747548.1"/>
    </source>
</evidence>
<feature type="compositionally biased region" description="Polar residues" evidence="1">
    <location>
        <begin position="20"/>
        <end position="55"/>
    </location>
</feature>
<dbReference type="AlphaFoldDB" id="A0A6A6VAA8"/>
<dbReference type="Proteomes" id="UP000799440">
    <property type="component" value="Unassembled WGS sequence"/>
</dbReference>
<reference evidence="2" key="1">
    <citation type="journal article" date="2020" name="Stud. Mycol.">
        <title>101 Dothideomycetes genomes: a test case for predicting lifestyles and emergence of pathogens.</title>
        <authorList>
            <person name="Haridas S."/>
            <person name="Albert R."/>
            <person name="Binder M."/>
            <person name="Bloem J."/>
            <person name="Labutti K."/>
            <person name="Salamov A."/>
            <person name="Andreopoulos B."/>
            <person name="Baker S."/>
            <person name="Barry K."/>
            <person name="Bills G."/>
            <person name="Bluhm B."/>
            <person name="Cannon C."/>
            <person name="Castanera R."/>
            <person name="Culley D."/>
            <person name="Daum C."/>
            <person name="Ezra D."/>
            <person name="Gonzalez J."/>
            <person name="Henrissat B."/>
            <person name="Kuo A."/>
            <person name="Liang C."/>
            <person name="Lipzen A."/>
            <person name="Lutzoni F."/>
            <person name="Magnuson J."/>
            <person name="Mondo S."/>
            <person name="Nolan M."/>
            <person name="Ohm R."/>
            <person name="Pangilinan J."/>
            <person name="Park H.-J."/>
            <person name="Ramirez L."/>
            <person name="Alfaro M."/>
            <person name="Sun H."/>
            <person name="Tritt A."/>
            <person name="Yoshinaga Y."/>
            <person name="Zwiers L.-H."/>
            <person name="Turgeon B."/>
            <person name="Goodwin S."/>
            <person name="Spatafora J."/>
            <person name="Crous P."/>
            <person name="Grigoriev I."/>
        </authorList>
    </citation>
    <scope>NUCLEOTIDE SEQUENCE</scope>
    <source>
        <strain evidence="2">CBS 119925</strain>
    </source>
</reference>
<evidence type="ECO:0000256" key="1">
    <source>
        <dbReference type="SAM" id="MobiDB-lite"/>
    </source>
</evidence>
<name>A0A6A6VAA8_9PLEO</name>
<protein>
    <submittedName>
        <fullName evidence="2">Uncharacterized protein</fullName>
    </submittedName>
</protein>
<gene>
    <name evidence="2" type="ORF">M011DRAFT_47358</name>
</gene>